<gene>
    <name evidence="1" type="ORF">MW046_19140</name>
</gene>
<reference evidence="1" key="1">
    <citation type="submission" date="2022-04" db="EMBL/GenBank/DDBJ databases">
        <title>Halocatena sp. nov., isolated from a salt lake.</title>
        <authorList>
            <person name="Cui H.-L."/>
        </authorList>
    </citation>
    <scope>NUCLEOTIDE SEQUENCE</scope>
    <source>
        <strain evidence="1">AD-1</strain>
        <plasmid evidence="1">unnamed4</plasmid>
    </source>
</reference>
<evidence type="ECO:0000313" key="2">
    <source>
        <dbReference type="Proteomes" id="UP000831768"/>
    </source>
</evidence>
<sequence length="817" mass="92637">MNFADSPASAARYAHRYIIESPLIENIIEHAGAYDAKTAPDETTSLAAHLINAITIGVNTFVYTAVSNGHDIETLEEDIKVLAAALALHDTNKYVREAYDVETDGNTGEAFEAYFSNGDDFGIEDFLGSGYRDDLHYLVQHTEVNEDSRETRGTPTDFVGLERYCRAGDQIASAILRDGVKAGHSALQKKFDTDTVHRFDCHAIEQPILNDELLGATKEVISGEAGEDEYGVVVGSTDETILYLGESIDRDTIQKHVHARLSEQLIESDRYSFSCKLNWNSFDYDILAEFALDPTLKEEIIAQTFRELLHDGTAGVEGFEWIPEAFDEYFPILAKAIYIDGQSEFDDDAIQEAYDRIREREGPQKVKIHFIAYLIRHFDEHRSFLAEFAAAIRPELHADLEPENDAIGTAVDRFFDPLSVAELPGKEQMCFLCGGQTDTSYQKGHSTVYRSYEFSRRVEPHGEFKQICEVCNLEYALLADLCDRHGVGLNSKVDVAYYYFDDFVGDIRLRSDRIGLQQGQIPDLGDTEVTTSLVGPQYYVQPFRFGGHPSMADKNHRMVVVRQLLEAAQSTGMKVVLGRPFTRFASSNAAFLDEDPIREQELLHLDEADRFGPLPAFIEREENYEESHLQRTLELCRLISIIGQQAGMNNPYLQLEQDTFHELTDFALSNDERAIWRDELRDYIESYHTQQFMDMKTVAQRGIDLFGVQYDSKYKKTKVFREAIEAFLSAKSQGLDEDATLSYVEAQVYDAADREDYAGYATTDEAQAFVEAIRSYLRANDLYELKKLSDWENALVNAYRYAYEQCLTEINSDASDD</sequence>
<accession>A0A8U0ABM4</accession>
<evidence type="ECO:0008006" key="3">
    <source>
        <dbReference type="Google" id="ProtNLM"/>
    </source>
</evidence>
<organism evidence="1 2">
    <name type="scientific">Halocatena salina</name>
    <dbReference type="NCBI Taxonomy" id="2934340"/>
    <lineage>
        <taxon>Archaea</taxon>
        <taxon>Methanobacteriati</taxon>
        <taxon>Methanobacteriota</taxon>
        <taxon>Stenosarchaea group</taxon>
        <taxon>Halobacteria</taxon>
        <taxon>Halobacteriales</taxon>
        <taxon>Natronomonadaceae</taxon>
        <taxon>Halocatena</taxon>
    </lineage>
</organism>
<proteinExistence type="predicted"/>
<dbReference type="Proteomes" id="UP000831768">
    <property type="component" value="Plasmid unnamed4"/>
</dbReference>
<evidence type="ECO:0000313" key="1">
    <source>
        <dbReference type="EMBL" id="UPM45263.1"/>
    </source>
</evidence>
<dbReference type="GeneID" id="71930209"/>
<dbReference type="RefSeq" id="WP_247995917.1">
    <property type="nucleotide sequence ID" value="NZ_CP096023.1"/>
</dbReference>
<name>A0A8U0ABM4_9EURY</name>
<dbReference type="KEGG" id="haad:MW046_19140"/>
<keyword evidence="2" id="KW-1185">Reference proteome</keyword>
<dbReference type="EMBL" id="CP096023">
    <property type="protein sequence ID" value="UPM45263.1"/>
    <property type="molecule type" value="Genomic_DNA"/>
</dbReference>
<dbReference type="AlphaFoldDB" id="A0A8U0ABM4"/>
<geneLocation type="plasmid" evidence="1 2">
    <name>unnamed4</name>
</geneLocation>
<protein>
    <recommendedName>
        <fullName evidence="3">CRISPR-associated protein Csc3</fullName>
    </recommendedName>
</protein>
<keyword evidence="1" id="KW-0614">Plasmid</keyword>